<dbReference type="InterPro" id="IPR036812">
    <property type="entry name" value="NAD(P)_OxRdtase_dom_sf"/>
</dbReference>
<accession>A0A5D3DEZ4</accession>
<evidence type="ECO:0000259" key="1">
    <source>
        <dbReference type="Pfam" id="PF00248"/>
    </source>
</evidence>
<gene>
    <name evidence="2" type="ORF">E5676_scaffold333G00230</name>
</gene>
<dbReference type="PRINTS" id="PR00069">
    <property type="entry name" value="ALDKETRDTASE"/>
</dbReference>
<dbReference type="InterPro" id="IPR020471">
    <property type="entry name" value="AKR"/>
</dbReference>
<dbReference type="InterPro" id="IPR023210">
    <property type="entry name" value="NADP_OxRdtase_dom"/>
</dbReference>
<dbReference type="PANTHER" id="PTHR11732">
    <property type="entry name" value="ALDO/KETO REDUCTASE"/>
    <property type="match status" value="1"/>
</dbReference>
<dbReference type="GO" id="GO:0016491">
    <property type="term" value="F:oxidoreductase activity"/>
    <property type="evidence" value="ECO:0007669"/>
    <property type="project" value="InterPro"/>
</dbReference>
<dbReference type="Proteomes" id="UP000321947">
    <property type="component" value="Unassembled WGS sequence"/>
</dbReference>
<dbReference type="SUPFAM" id="SSF51430">
    <property type="entry name" value="NAD(P)-linked oxidoreductase"/>
    <property type="match status" value="1"/>
</dbReference>
<organism evidence="2 3">
    <name type="scientific">Cucumis melo var. makuwa</name>
    <name type="common">Oriental melon</name>
    <dbReference type="NCBI Taxonomy" id="1194695"/>
    <lineage>
        <taxon>Eukaryota</taxon>
        <taxon>Viridiplantae</taxon>
        <taxon>Streptophyta</taxon>
        <taxon>Embryophyta</taxon>
        <taxon>Tracheophyta</taxon>
        <taxon>Spermatophyta</taxon>
        <taxon>Magnoliopsida</taxon>
        <taxon>eudicotyledons</taxon>
        <taxon>Gunneridae</taxon>
        <taxon>Pentapetalae</taxon>
        <taxon>rosids</taxon>
        <taxon>fabids</taxon>
        <taxon>Cucurbitales</taxon>
        <taxon>Cucurbitaceae</taxon>
        <taxon>Benincaseae</taxon>
        <taxon>Cucumis</taxon>
    </lineage>
</organism>
<evidence type="ECO:0000313" key="2">
    <source>
        <dbReference type="EMBL" id="TYK22166.1"/>
    </source>
</evidence>
<protein>
    <submittedName>
        <fullName evidence="2">D-galacturonate reductase-like</fullName>
    </submittedName>
</protein>
<evidence type="ECO:0000313" key="3">
    <source>
        <dbReference type="Proteomes" id="UP000321947"/>
    </source>
</evidence>
<sequence length="189" mass="21591">MEYLDMYLIHIPLKTKSEVRGRAIGKDEISEMDVKGVWEMMENCKSLGLTKAIGVEMSASWHQKKLREFCKEKGIHVTAYSPLGAAGTSWGHNKIVESQLLSQIAHTKGKTTAQVALRWVYEQEVSMVTKSFNKERMRQNIDIFDWSLNEDELAKINQLPQHRAIVFANIFGPHVLVLDLDTQLNDPHL</sequence>
<reference evidence="2 3" key="1">
    <citation type="submission" date="2019-08" db="EMBL/GenBank/DDBJ databases">
        <title>Draft genome sequences of two oriental melons (Cucumis melo L. var makuwa).</title>
        <authorList>
            <person name="Kwon S.-Y."/>
        </authorList>
    </citation>
    <scope>NUCLEOTIDE SEQUENCE [LARGE SCALE GENOMIC DNA]</scope>
    <source>
        <strain evidence="3">cv. Chang Bougi</strain>
        <tissue evidence="2">Leaf</tissue>
    </source>
</reference>
<dbReference type="EMBL" id="SSTD01005204">
    <property type="protein sequence ID" value="TYK22166.1"/>
    <property type="molecule type" value="Genomic_DNA"/>
</dbReference>
<dbReference type="Gene3D" id="3.20.20.100">
    <property type="entry name" value="NADP-dependent oxidoreductase domain"/>
    <property type="match status" value="2"/>
</dbReference>
<dbReference type="Pfam" id="PF00248">
    <property type="entry name" value="Aldo_ket_red"/>
    <property type="match status" value="1"/>
</dbReference>
<feature type="domain" description="NADP-dependent oxidoreductase" evidence="1">
    <location>
        <begin position="61"/>
        <end position="159"/>
    </location>
</feature>
<comment type="caution">
    <text evidence="2">The sequence shown here is derived from an EMBL/GenBank/DDBJ whole genome shotgun (WGS) entry which is preliminary data.</text>
</comment>
<name>A0A5D3DEZ4_CUCMM</name>
<dbReference type="AlphaFoldDB" id="A0A5D3DEZ4"/>
<proteinExistence type="predicted"/>